<evidence type="ECO:0000313" key="2">
    <source>
        <dbReference type="EMBL" id="MCD0268076.1"/>
    </source>
</evidence>
<dbReference type="EMBL" id="JAFFQI010000198">
    <property type="protein sequence ID" value="MCD0268076.1"/>
    <property type="molecule type" value="Genomic_DNA"/>
</dbReference>
<keyword evidence="1" id="KW-0732">Signal</keyword>
<feature type="signal peptide" evidence="1">
    <location>
        <begin position="1"/>
        <end position="24"/>
    </location>
</feature>
<evidence type="ECO:0000256" key="1">
    <source>
        <dbReference type="SAM" id="SignalP"/>
    </source>
</evidence>
<protein>
    <submittedName>
        <fullName evidence="2">Uncharacterized protein</fullName>
    </submittedName>
</protein>
<accession>A0ABS8NY93</accession>
<gene>
    <name evidence="2" type="ORF">JWH11_16920</name>
</gene>
<proteinExistence type="predicted"/>
<comment type="caution">
    <text evidence="2">The sequence shown here is derived from an EMBL/GenBank/DDBJ whole genome shotgun (WGS) entry which is preliminary data.</text>
</comment>
<name>A0ABS8NY93_9XANT</name>
<dbReference type="PROSITE" id="PS51257">
    <property type="entry name" value="PROKAR_LIPOPROTEIN"/>
    <property type="match status" value="1"/>
</dbReference>
<keyword evidence="3" id="KW-1185">Reference proteome</keyword>
<dbReference type="Proteomes" id="UP001430396">
    <property type="component" value="Unassembled WGS sequence"/>
</dbReference>
<sequence>MCPMRLFPAVLFGAAWLACTGAHAAPDTSRPAAPDAHCLDARQVAELHQADPRTLAVAEHAGRRFRLQLAQECLLHATTDRAQLLAPHGWVCDAAQAYVRVGQQHCAIARVTPLDARSYAELARRHSHDAIPTLQGVNVRESRRRSFTGSANYCFHPGMLRAWSEDAQGLVVEVSPRHPGSHRHYRVELLDSCRELSGAPPIRFVSGMGLNAICGNPGDKLDILDEIGIAGASAGAGQDGDLTTTRGGRLSRMRQSCVVAAVYPRD</sequence>
<evidence type="ECO:0000313" key="3">
    <source>
        <dbReference type="Proteomes" id="UP001430396"/>
    </source>
</evidence>
<organism evidence="2 3">
    <name type="scientific">Xanthomonas melonis</name>
    <dbReference type="NCBI Taxonomy" id="56456"/>
    <lineage>
        <taxon>Bacteria</taxon>
        <taxon>Pseudomonadati</taxon>
        <taxon>Pseudomonadota</taxon>
        <taxon>Gammaproteobacteria</taxon>
        <taxon>Lysobacterales</taxon>
        <taxon>Lysobacteraceae</taxon>
        <taxon>Xanthomonas</taxon>
    </lineage>
</organism>
<feature type="chain" id="PRO_5046194905" evidence="1">
    <location>
        <begin position="25"/>
        <end position="266"/>
    </location>
</feature>
<reference evidence="2" key="1">
    <citation type="submission" date="2021-02" db="EMBL/GenBank/DDBJ databases">
        <title>Copper resistance gene diversity in local Xanthomonas species at agrochemical polluted sites in Trinidad, Trinidad and Tobago.</title>
        <authorList>
            <person name="Ramnarine S.D.B.J."/>
            <person name="Ramsubhag A."/>
            <person name="Jayaraman J."/>
        </authorList>
    </citation>
    <scope>NUCLEOTIDE SEQUENCE</scope>
    <source>
        <strain evidence="2">CaNP6A</strain>
    </source>
</reference>